<sequence length="176" mass="19084">MNTRYEVRLHRIGRWWALDIPALAIHSQCRTLDEAEDVARNAITDAVGIPSGLIDLDLLVPEMAWLLQGIAEARRRRAAAAAEEERTVADAVRALVEDLCVSQGDACRLLGVSPDEVARLTPARRSVDPRPRHSDPVPSANSGSPTRGFRGSGGTRALSGYQRPRPALPRGSFDGS</sequence>
<evidence type="ECO:0000313" key="2">
    <source>
        <dbReference type="EMBL" id="MCQ4043290.1"/>
    </source>
</evidence>
<feature type="region of interest" description="Disordered" evidence="1">
    <location>
        <begin position="121"/>
        <end position="176"/>
    </location>
</feature>
<gene>
    <name evidence="2" type="ORF">NON19_14940</name>
</gene>
<dbReference type="Proteomes" id="UP001206206">
    <property type="component" value="Unassembled WGS sequence"/>
</dbReference>
<organism evidence="2 3">
    <name type="scientific">Streptantibioticus rubrisoli</name>
    <dbReference type="NCBI Taxonomy" id="1387313"/>
    <lineage>
        <taxon>Bacteria</taxon>
        <taxon>Bacillati</taxon>
        <taxon>Actinomycetota</taxon>
        <taxon>Actinomycetes</taxon>
        <taxon>Kitasatosporales</taxon>
        <taxon>Streptomycetaceae</taxon>
        <taxon>Streptantibioticus</taxon>
    </lineage>
</organism>
<dbReference type="RefSeq" id="WP_255928241.1">
    <property type="nucleotide sequence ID" value="NZ_JANFNH010000014.1"/>
</dbReference>
<comment type="caution">
    <text evidence="2">The sequence shown here is derived from an EMBL/GenBank/DDBJ whole genome shotgun (WGS) entry which is preliminary data.</text>
</comment>
<protein>
    <recommendedName>
        <fullName evidence="4">HicB family protein</fullName>
    </recommendedName>
</protein>
<accession>A0ABT1PG61</accession>
<evidence type="ECO:0000313" key="3">
    <source>
        <dbReference type="Proteomes" id="UP001206206"/>
    </source>
</evidence>
<feature type="compositionally biased region" description="Basic and acidic residues" evidence="1">
    <location>
        <begin position="125"/>
        <end position="135"/>
    </location>
</feature>
<evidence type="ECO:0000256" key="1">
    <source>
        <dbReference type="SAM" id="MobiDB-lite"/>
    </source>
</evidence>
<keyword evidence="3" id="KW-1185">Reference proteome</keyword>
<dbReference type="EMBL" id="JANFNH010000014">
    <property type="protein sequence ID" value="MCQ4043290.1"/>
    <property type="molecule type" value="Genomic_DNA"/>
</dbReference>
<reference evidence="2 3" key="1">
    <citation type="submission" date="2022-06" db="EMBL/GenBank/DDBJ databases">
        <title>Draft genome sequence of type strain Streptomyces rubrisoli DSM 42083.</title>
        <authorList>
            <person name="Duangmal K."/>
            <person name="Klaysubun C."/>
        </authorList>
    </citation>
    <scope>NUCLEOTIDE SEQUENCE [LARGE SCALE GENOMIC DNA]</scope>
    <source>
        <strain evidence="2 3">DSM 42083</strain>
    </source>
</reference>
<evidence type="ECO:0008006" key="4">
    <source>
        <dbReference type="Google" id="ProtNLM"/>
    </source>
</evidence>
<name>A0ABT1PG61_9ACTN</name>
<proteinExistence type="predicted"/>